<gene>
    <name evidence="2" type="ORF">MKI86_09995</name>
</gene>
<keyword evidence="1" id="KW-0472">Membrane</keyword>
<evidence type="ECO:0000313" key="2">
    <source>
        <dbReference type="EMBL" id="MCJ8149466.1"/>
    </source>
</evidence>
<sequence>MPARRRPARAIAIAATEETRRRLLAISVNCALAAILVIALALIAL</sequence>
<evidence type="ECO:0000313" key="3">
    <source>
        <dbReference type="Proteomes" id="UP001201844"/>
    </source>
</evidence>
<evidence type="ECO:0000256" key="1">
    <source>
        <dbReference type="SAM" id="Phobius"/>
    </source>
</evidence>
<dbReference type="RefSeq" id="WP_241600538.1">
    <property type="nucleotide sequence ID" value="NZ_JAKVIN010000003.1"/>
</dbReference>
<protein>
    <submittedName>
        <fullName evidence="2">Uncharacterized protein</fullName>
    </submittedName>
</protein>
<dbReference type="EMBL" id="JAKVIN010000003">
    <property type="protein sequence ID" value="MCJ8149466.1"/>
    <property type="molecule type" value="Genomic_DNA"/>
</dbReference>
<keyword evidence="1" id="KW-0812">Transmembrane</keyword>
<dbReference type="Proteomes" id="UP001201844">
    <property type="component" value="Unassembled WGS sequence"/>
</dbReference>
<keyword evidence="3" id="KW-1185">Reference proteome</keyword>
<name>A0ABT0CLG4_9HYPH</name>
<comment type="caution">
    <text evidence="2">The sequence shown here is derived from an EMBL/GenBank/DDBJ whole genome shotgun (WGS) entry which is preliminary data.</text>
</comment>
<feature type="transmembrane region" description="Helical" evidence="1">
    <location>
        <begin position="23"/>
        <end position="44"/>
    </location>
</feature>
<keyword evidence="1" id="KW-1133">Transmembrane helix</keyword>
<organism evidence="2 3">
    <name type="scientific">Shinella sedimenti</name>
    <dbReference type="NCBI Taxonomy" id="2919913"/>
    <lineage>
        <taxon>Bacteria</taxon>
        <taxon>Pseudomonadati</taxon>
        <taxon>Pseudomonadota</taxon>
        <taxon>Alphaproteobacteria</taxon>
        <taxon>Hyphomicrobiales</taxon>
        <taxon>Rhizobiaceae</taxon>
        <taxon>Shinella</taxon>
    </lineage>
</organism>
<reference evidence="2 3" key="1">
    <citation type="submission" date="2022-02" db="EMBL/GenBank/DDBJ databases">
        <title>Shinella B3.7 sp. nov., isolated from Sediment (Zhairuo Island).</title>
        <authorList>
            <person name="Chen G."/>
        </authorList>
    </citation>
    <scope>NUCLEOTIDE SEQUENCE [LARGE SCALE GENOMIC DNA]</scope>
    <source>
        <strain evidence="2 3">B3.7</strain>
    </source>
</reference>
<accession>A0ABT0CLG4</accession>
<proteinExistence type="predicted"/>